<dbReference type="InterPro" id="IPR036895">
    <property type="entry name" value="Uracil-DNA_glycosylase-like_sf"/>
</dbReference>
<sequence length="254" mass="27977">MASPIAQQLLIAGRALSRSLAALSFPPPVAHVYDPFQYAWAPYEAYIRRYGDTRKRVVLLGMNPGPFGMMQTGVPFGEVAAVRDWLGIVEPVQRPAHEHPARPIAGFDCPRSEASGRRLWGWAARRFGTAAAFFEHWFVLNYCPLVFLEASGRNFTPDKLPAAVRRALTEVCDRHLAAALQALQPEWAIGIGDFAERRLRAVLQTDRVEAGPACAIKLSRILHPSPASPAANRGWADAVDQTFAQLGVLPETRD</sequence>
<dbReference type="SUPFAM" id="SSF52141">
    <property type="entry name" value="Uracil-DNA glycosylase-like"/>
    <property type="match status" value="1"/>
</dbReference>
<dbReference type="InterPro" id="IPR005122">
    <property type="entry name" value="Uracil-DNA_glycosylase-like"/>
</dbReference>
<evidence type="ECO:0000313" key="8">
    <source>
        <dbReference type="Proteomes" id="UP000737171"/>
    </source>
</evidence>
<keyword evidence="5" id="KW-0234">DNA repair</keyword>
<evidence type="ECO:0000256" key="3">
    <source>
        <dbReference type="ARBA" id="ARBA00022801"/>
    </source>
</evidence>
<evidence type="ECO:0000256" key="1">
    <source>
        <dbReference type="ARBA" id="ARBA00007889"/>
    </source>
</evidence>
<organism evidence="7 8">
    <name type="scientific">Pseudaquabacterium terrae</name>
    <dbReference type="NCBI Taxonomy" id="2732868"/>
    <lineage>
        <taxon>Bacteria</taxon>
        <taxon>Pseudomonadati</taxon>
        <taxon>Pseudomonadota</taxon>
        <taxon>Betaproteobacteria</taxon>
        <taxon>Burkholderiales</taxon>
        <taxon>Sphaerotilaceae</taxon>
        <taxon>Pseudaquabacterium</taxon>
    </lineage>
</organism>
<feature type="domain" description="Uracil-DNA glycosylase-like" evidence="6">
    <location>
        <begin position="50"/>
        <end position="229"/>
    </location>
</feature>
<proteinExistence type="inferred from homology"/>
<comment type="caution">
    <text evidence="7">The sequence shown here is derived from an EMBL/GenBank/DDBJ whole genome shotgun (WGS) entry which is preliminary data.</text>
</comment>
<dbReference type="CDD" id="cd19374">
    <property type="entry name" value="UDG-F3_SMUG1-like"/>
    <property type="match status" value="1"/>
</dbReference>
<dbReference type="RefSeq" id="WP_173130385.1">
    <property type="nucleotide sequence ID" value="NZ_JABRWJ010000009.1"/>
</dbReference>
<evidence type="ECO:0000259" key="6">
    <source>
        <dbReference type="Pfam" id="PF03167"/>
    </source>
</evidence>
<evidence type="ECO:0000256" key="5">
    <source>
        <dbReference type="ARBA" id="ARBA00023204"/>
    </source>
</evidence>
<keyword evidence="4 7" id="KW-0238">DNA-binding</keyword>
<dbReference type="EMBL" id="JABRWJ010000009">
    <property type="protein sequence ID" value="NRF70714.1"/>
    <property type="molecule type" value="Genomic_DNA"/>
</dbReference>
<keyword evidence="2" id="KW-0227">DNA damage</keyword>
<name>A0ABX2EPV2_9BURK</name>
<evidence type="ECO:0000313" key="7">
    <source>
        <dbReference type="EMBL" id="NRF70714.1"/>
    </source>
</evidence>
<comment type="similarity">
    <text evidence="1">Belongs to the uracil-DNA glycosylase (UDG) superfamily. SMUG1 family.</text>
</comment>
<dbReference type="Proteomes" id="UP000737171">
    <property type="component" value="Unassembled WGS sequence"/>
</dbReference>
<keyword evidence="3" id="KW-0378">Hydrolase</keyword>
<keyword evidence="8" id="KW-1185">Reference proteome</keyword>
<dbReference type="InterPro" id="IPR039134">
    <property type="entry name" value="SMUG1"/>
</dbReference>
<accession>A0ABX2EPV2</accession>
<dbReference type="Pfam" id="PF03167">
    <property type="entry name" value="UDG"/>
    <property type="match status" value="1"/>
</dbReference>
<evidence type="ECO:0000256" key="2">
    <source>
        <dbReference type="ARBA" id="ARBA00022763"/>
    </source>
</evidence>
<evidence type="ECO:0000256" key="4">
    <source>
        <dbReference type="ARBA" id="ARBA00023125"/>
    </source>
</evidence>
<dbReference type="GO" id="GO:0003677">
    <property type="term" value="F:DNA binding"/>
    <property type="evidence" value="ECO:0007669"/>
    <property type="project" value="UniProtKB-KW"/>
</dbReference>
<dbReference type="PANTHER" id="PTHR13235">
    <property type="entry name" value="SINGLE-STRAND SELECTIVE MONOFUNCTIONAL URACIL DNA GLYCOSYLASE"/>
    <property type="match status" value="1"/>
</dbReference>
<dbReference type="Gene3D" id="3.40.470.10">
    <property type="entry name" value="Uracil-DNA glycosylase-like domain"/>
    <property type="match status" value="1"/>
</dbReference>
<gene>
    <name evidence="7" type="ORF">HLB44_27280</name>
</gene>
<protein>
    <submittedName>
        <fullName evidence="7">Single-stranded DNA-binding protein</fullName>
    </submittedName>
</protein>
<dbReference type="PANTHER" id="PTHR13235:SF2">
    <property type="entry name" value="SINGLE-STRAND SELECTIVE MONOFUNCTIONAL URACIL DNA GLYCOSYLASE"/>
    <property type="match status" value="1"/>
</dbReference>
<reference evidence="7 8" key="1">
    <citation type="submission" date="2020-05" db="EMBL/GenBank/DDBJ databases">
        <title>Aquincola sp. isolate from soil.</title>
        <authorList>
            <person name="Han J."/>
            <person name="Kim D.-U."/>
        </authorList>
    </citation>
    <scope>NUCLEOTIDE SEQUENCE [LARGE SCALE GENOMIC DNA]</scope>
    <source>
        <strain evidence="7 8">S2</strain>
    </source>
</reference>